<protein>
    <submittedName>
        <fullName evidence="2">Unannotated protein</fullName>
    </submittedName>
</protein>
<dbReference type="InterPro" id="IPR008972">
    <property type="entry name" value="Cupredoxin"/>
</dbReference>
<gene>
    <name evidence="2" type="ORF">UFOPK3376_03240</name>
</gene>
<proteinExistence type="predicted"/>
<dbReference type="InterPro" id="IPR033138">
    <property type="entry name" value="Cu_oxidase_CS"/>
</dbReference>
<dbReference type="EMBL" id="CAFBLP010000157">
    <property type="protein sequence ID" value="CAB4897648.1"/>
    <property type="molecule type" value="Genomic_DNA"/>
</dbReference>
<name>A0A6J7FUI6_9ZZZZ</name>
<dbReference type="GO" id="GO:0046872">
    <property type="term" value="F:metal ion binding"/>
    <property type="evidence" value="ECO:0007669"/>
    <property type="project" value="UniProtKB-KW"/>
</dbReference>
<evidence type="ECO:0000256" key="1">
    <source>
        <dbReference type="ARBA" id="ARBA00022723"/>
    </source>
</evidence>
<dbReference type="PROSITE" id="PS00079">
    <property type="entry name" value="MULTICOPPER_OXIDASE1"/>
    <property type="match status" value="1"/>
</dbReference>
<accession>A0A6J7FUI6</accession>
<keyword evidence="1" id="KW-0479">Metal-binding</keyword>
<organism evidence="2">
    <name type="scientific">freshwater metagenome</name>
    <dbReference type="NCBI Taxonomy" id="449393"/>
    <lineage>
        <taxon>unclassified sequences</taxon>
        <taxon>metagenomes</taxon>
        <taxon>ecological metagenomes</taxon>
    </lineage>
</organism>
<dbReference type="AlphaFoldDB" id="A0A6J7FUI6"/>
<evidence type="ECO:0000313" key="2">
    <source>
        <dbReference type="EMBL" id="CAB4897648.1"/>
    </source>
</evidence>
<sequence>MVVGADNKVSEDTTVGEVSELDAGKTGTVTLDLKPGKYVLVCNIEKHYAQGMRAAFTVTG</sequence>
<dbReference type="SUPFAM" id="SSF49503">
    <property type="entry name" value="Cupredoxins"/>
    <property type="match status" value="1"/>
</dbReference>
<dbReference type="Gene3D" id="2.60.40.420">
    <property type="entry name" value="Cupredoxins - blue copper proteins"/>
    <property type="match status" value="1"/>
</dbReference>
<reference evidence="2" key="1">
    <citation type="submission" date="2020-05" db="EMBL/GenBank/DDBJ databases">
        <authorList>
            <person name="Chiriac C."/>
            <person name="Salcher M."/>
            <person name="Ghai R."/>
            <person name="Kavagutti S V."/>
        </authorList>
    </citation>
    <scope>NUCLEOTIDE SEQUENCE</scope>
</reference>